<dbReference type="CDD" id="cd00063">
    <property type="entry name" value="FN3"/>
    <property type="match status" value="1"/>
</dbReference>
<feature type="domain" description="Fibronectin type-III" evidence="2">
    <location>
        <begin position="387"/>
        <end position="486"/>
    </location>
</feature>
<dbReference type="InterPro" id="IPR013783">
    <property type="entry name" value="Ig-like_fold"/>
</dbReference>
<evidence type="ECO:0000313" key="4">
    <source>
        <dbReference type="Proteomes" id="UP000324222"/>
    </source>
</evidence>
<dbReference type="SUPFAM" id="SSF48403">
    <property type="entry name" value="Ankyrin repeat"/>
    <property type="match status" value="1"/>
</dbReference>
<dbReference type="PROSITE" id="PS50853">
    <property type="entry name" value="FN3"/>
    <property type="match status" value="1"/>
</dbReference>
<evidence type="ECO:0000256" key="1">
    <source>
        <dbReference type="SAM" id="MobiDB-lite"/>
    </source>
</evidence>
<dbReference type="PANTHER" id="PTHR21437">
    <property type="entry name" value="WIDE AWAKE"/>
    <property type="match status" value="1"/>
</dbReference>
<dbReference type="EMBL" id="VSRR010004300">
    <property type="protein sequence ID" value="MPC39232.1"/>
    <property type="molecule type" value="Genomic_DNA"/>
</dbReference>
<dbReference type="GO" id="GO:0005819">
    <property type="term" value="C:spindle"/>
    <property type="evidence" value="ECO:0007669"/>
    <property type="project" value="TreeGrafter"/>
</dbReference>
<dbReference type="SMART" id="SM00248">
    <property type="entry name" value="ANK"/>
    <property type="match status" value="2"/>
</dbReference>
<dbReference type="AlphaFoldDB" id="A0A5B7EYB1"/>
<dbReference type="SMART" id="SM00060">
    <property type="entry name" value="FN3"/>
    <property type="match status" value="1"/>
</dbReference>
<dbReference type="Gene3D" id="1.25.40.20">
    <property type="entry name" value="Ankyrin repeat-containing domain"/>
    <property type="match status" value="1"/>
</dbReference>
<feature type="region of interest" description="Disordered" evidence="1">
    <location>
        <begin position="59"/>
        <end position="112"/>
    </location>
</feature>
<dbReference type="InterPro" id="IPR036770">
    <property type="entry name" value="Ankyrin_rpt-contain_sf"/>
</dbReference>
<proteinExistence type="predicted"/>
<reference evidence="3 4" key="1">
    <citation type="submission" date="2019-05" db="EMBL/GenBank/DDBJ databases">
        <title>Another draft genome of Portunus trituberculatus and its Hox gene families provides insights of decapod evolution.</title>
        <authorList>
            <person name="Jeong J.-H."/>
            <person name="Song I."/>
            <person name="Kim S."/>
            <person name="Choi T."/>
            <person name="Kim D."/>
            <person name="Ryu S."/>
            <person name="Kim W."/>
        </authorList>
    </citation>
    <scope>NUCLEOTIDE SEQUENCE [LARGE SCALE GENOMIC DNA]</scope>
    <source>
        <tissue evidence="3">Muscle</tissue>
    </source>
</reference>
<dbReference type="InterPro" id="IPR039269">
    <property type="entry name" value="ANKFN1"/>
</dbReference>
<protein>
    <submittedName>
        <fullName evidence="3">Ankyrin repeat and fibronectin type-III domain-containing protein 1</fullName>
    </submittedName>
</protein>
<sequence>MQLQGPCSPTPVRRRKKSGISLVRPFSNLRRSIRSSLHLDPSSPTSPVRMTGFLLDLGSPTIREDEQPPIFSSPPIDVPSEDRISLGSSQECRASPSTTSLDSPTASASSATSLSGSVQLQLYDEQGLEQPMSLLTMSSSSKEDVARSRALSFTTLRRRRSSKTRMTRSAEMSRRSWEMEDWDTELLPVPDYCRRNTYTDNAFFGKSNQPYDHPRDTSPNRPLSSFGFPALSTMDDVLVDGLNPSKADRKKLEKINIHLHALFAAVEHGQLEKAKNILDHNSAQLDINSVNKDGSNVLEVAVMNNHVALAKMLQQAGATESSAGTIEQRILHLNELVATAERRREELDSKLCGGAAHGRETERQRDLWDRRVKMLRKMRMGLEQMKVPGSPSRAALEVIDSTRVRVTFKEPEAENFAITTKYKVEWSLDEWATVGGCLEIYNLRRMSVFVDGLAQGKRHHFRVLAGNMKGYGTPLITTPPAAIPSSWRDADSQKPRLDGQVGELDDLFNQVCNSRPQHAAEIKAIEPGQETPLNLRKAQKKKSIKNLFTPAPKFHRNLKK</sequence>
<feature type="region of interest" description="Disordered" evidence="1">
    <location>
        <begin position="203"/>
        <end position="226"/>
    </location>
</feature>
<dbReference type="InterPro" id="IPR003961">
    <property type="entry name" value="FN3_dom"/>
</dbReference>
<feature type="region of interest" description="Disordered" evidence="1">
    <location>
        <begin position="538"/>
        <end position="560"/>
    </location>
</feature>
<dbReference type="Proteomes" id="UP000324222">
    <property type="component" value="Unassembled WGS sequence"/>
</dbReference>
<evidence type="ECO:0000313" key="3">
    <source>
        <dbReference type="EMBL" id="MPC39232.1"/>
    </source>
</evidence>
<dbReference type="GO" id="GO:0000132">
    <property type="term" value="P:establishment of mitotic spindle orientation"/>
    <property type="evidence" value="ECO:0007669"/>
    <property type="project" value="TreeGrafter"/>
</dbReference>
<dbReference type="GO" id="GO:0061172">
    <property type="term" value="P:regulation of establishment of bipolar cell polarity"/>
    <property type="evidence" value="ECO:0007669"/>
    <property type="project" value="TreeGrafter"/>
</dbReference>
<dbReference type="PANTHER" id="PTHR21437:SF1">
    <property type="entry name" value="WIDE AWAKE"/>
    <property type="match status" value="1"/>
</dbReference>
<feature type="compositionally biased region" description="Low complexity" evidence="1">
    <location>
        <begin position="94"/>
        <end position="112"/>
    </location>
</feature>
<keyword evidence="4" id="KW-1185">Reference proteome</keyword>
<dbReference type="InterPro" id="IPR002110">
    <property type="entry name" value="Ankyrin_rpt"/>
</dbReference>
<name>A0A5B7EYB1_PORTR</name>
<dbReference type="InterPro" id="IPR036116">
    <property type="entry name" value="FN3_sf"/>
</dbReference>
<gene>
    <name evidence="3" type="primary">ANKFN1_1</name>
    <name evidence="3" type="ORF">E2C01_032761</name>
</gene>
<dbReference type="Gene3D" id="2.60.40.10">
    <property type="entry name" value="Immunoglobulins"/>
    <property type="match status" value="1"/>
</dbReference>
<organism evidence="3 4">
    <name type="scientific">Portunus trituberculatus</name>
    <name type="common">Swimming crab</name>
    <name type="synonym">Neptunus trituberculatus</name>
    <dbReference type="NCBI Taxonomy" id="210409"/>
    <lineage>
        <taxon>Eukaryota</taxon>
        <taxon>Metazoa</taxon>
        <taxon>Ecdysozoa</taxon>
        <taxon>Arthropoda</taxon>
        <taxon>Crustacea</taxon>
        <taxon>Multicrustacea</taxon>
        <taxon>Malacostraca</taxon>
        <taxon>Eumalacostraca</taxon>
        <taxon>Eucarida</taxon>
        <taxon>Decapoda</taxon>
        <taxon>Pleocyemata</taxon>
        <taxon>Brachyura</taxon>
        <taxon>Eubrachyura</taxon>
        <taxon>Portunoidea</taxon>
        <taxon>Portunidae</taxon>
        <taxon>Portuninae</taxon>
        <taxon>Portunus</taxon>
    </lineage>
</organism>
<comment type="caution">
    <text evidence="3">The sequence shown here is derived from an EMBL/GenBank/DDBJ whole genome shotgun (WGS) entry which is preliminary data.</text>
</comment>
<dbReference type="OrthoDB" id="2428204at2759"/>
<accession>A0A5B7EYB1</accession>
<evidence type="ECO:0000259" key="2">
    <source>
        <dbReference type="PROSITE" id="PS50853"/>
    </source>
</evidence>
<dbReference type="SUPFAM" id="SSF49265">
    <property type="entry name" value="Fibronectin type III"/>
    <property type="match status" value="1"/>
</dbReference>